<evidence type="ECO:0000313" key="2">
    <source>
        <dbReference type="EMBL" id="GBH33710.1"/>
    </source>
</evidence>
<comment type="caution">
    <text evidence="2">The sequence shown here is derived from an EMBL/GenBank/DDBJ whole genome shotgun (WGS) entry which is preliminary data.</text>
</comment>
<reference evidence="2 3" key="1">
    <citation type="submission" date="2018-05" db="EMBL/GenBank/DDBJ databases">
        <title>genome sequencing of Nitrosopumilus sp. NM25.</title>
        <authorList>
            <person name="Mori K."/>
            <person name="Nakagawa T."/>
        </authorList>
    </citation>
    <scope>NUCLEOTIDE SEQUENCE [LARGE SCALE GENOMIC DNA]</scope>
    <source>
        <strain evidence="2 3">NM25</strain>
    </source>
</reference>
<keyword evidence="1" id="KW-0472">Membrane</keyword>
<proteinExistence type="predicted"/>
<evidence type="ECO:0000313" key="3">
    <source>
        <dbReference type="Proteomes" id="UP000245829"/>
    </source>
</evidence>
<dbReference type="EMBL" id="BGKI01000002">
    <property type="protein sequence ID" value="GBH33710.1"/>
    <property type="molecule type" value="Genomic_DNA"/>
</dbReference>
<accession>A0A2S2KPV0</accession>
<feature type="transmembrane region" description="Helical" evidence="1">
    <location>
        <begin position="7"/>
        <end position="30"/>
    </location>
</feature>
<organism evidence="2 3">
    <name type="scientific">Nitrosopumilus zosterae</name>
    <dbReference type="NCBI Taxonomy" id="718286"/>
    <lineage>
        <taxon>Archaea</taxon>
        <taxon>Nitrososphaerota</taxon>
        <taxon>Nitrososphaeria</taxon>
        <taxon>Nitrosopumilales</taxon>
        <taxon>Nitrosopumilaceae</taxon>
        <taxon>Nitrosopumilus</taxon>
    </lineage>
</organism>
<sequence length="57" mass="5847">MITEDAGLVLAIFILAVGFIATLIGVANLFDSEPNPLIFVGGISALIIGGILVKFST</sequence>
<gene>
    <name evidence="2" type="ORF">NZNM25_05010</name>
</gene>
<dbReference type="RefSeq" id="WP_160049191.1">
    <property type="nucleotide sequence ID" value="NZ_AP026695.1"/>
</dbReference>
<keyword evidence="1" id="KW-0812">Transmembrane</keyword>
<name>A0A2S2KPV0_9ARCH</name>
<keyword evidence="1" id="KW-1133">Transmembrane helix</keyword>
<protein>
    <submittedName>
        <fullName evidence="2">Uncharacterized protein</fullName>
    </submittedName>
</protein>
<dbReference type="GeneID" id="76209853"/>
<keyword evidence="3" id="KW-1185">Reference proteome</keyword>
<dbReference type="Proteomes" id="UP000245829">
    <property type="component" value="Unassembled WGS sequence"/>
</dbReference>
<feature type="transmembrane region" description="Helical" evidence="1">
    <location>
        <begin position="36"/>
        <end position="55"/>
    </location>
</feature>
<dbReference type="AlphaFoldDB" id="A0A2S2KPV0"/>
<evidence type="ECO:0000256" key="1">
    <source>
        <dbReference type="SAM" id="Phobius"/>
    </source>
</evidence>